<dbReference type="EMBL" id="QLMG01000093">
    <property type="protein sequence ID" value="RAK07803.1"/>
    <property type="molecule type" value="Genomic_DNA"/>
</dbReference>
<dbReference type="Pfam" id="PF00903">
    <property type="entry name" value="Glyoxalase"/>
    <property type="match status" value="1"/>
</dbReference>
<dbReference type="InterPro" id="IPR004360">
    <property type="entry name" value="Glyas_Fos-R_dOase_dom"/>
</dbReference>
<evidence type="ECO:0000313" key="3">
    <source>
        <dbReference type="Proteomes" id="UP000249165"/>
    </source>
</evidence>
<dbReference type="PANTHER" id="PTHR21366:SF30">
    <property type="entry name" value="BLL2330 PROTEIN"/>
    <property type="match status" value="1"/>
</dbReference>
<dbReference type="AlphaFoldDB" id="A0A327XG20"/>
<keyword evidence="2" id="KW-0223">Dioxygenase</keyword>
<dbReference type="InterPro" id="IPR029068">
    <property type="entry name" value="Glyas_Bleomycin-R_OHBP_Dase"/>
</dbReference>
<evidence type="ECO:0000313" key="2">
    <source>
        <dbReference type="EMBL" id="RAK07803.1"/>
    </source>
</evidence>
<gene>
    <name evidence="2" type="ORF">ATI53_10938</name>
</gene>
<comment type="caution">
    <text evidence="2">The sequence shown here is derived from an EMBL/GenBank/DDBJ whole genome shotgun (WGS) entry which is preliminary data.</text>
</comment>
<dbReference type="CDD" id="cd06587">
    <property type="entry name" value="VOC"/>
    <property type="match status" value="1"/>
</dbReference>
<evidence type="ECO:0000259" key="1">
    <source>
        <dbReference type="PROSITE" id="PS51819"/>
    </source>
</evidence>
<dbReference type="Proteomes" id="UP000249165">
    <property type="component" value="Unassembled WGS sequence"/>
</dbReference>
<protein>
    <submittedName>
        <fullName evidence="2">Catechol 2,3-dioxygenase-like lactoylglutathione lyase family enzyme</fullName>
    </submittedName>
</protein>
<dbReference type="GO" id="GO:0016829">
    <property type="term" value="F:lyase activity"/>
    <property type="evidence" value="ECO:0007669"/>
    <property type="project" value="UniProtKB-KW"/>
</dbReference>
<keyword evidence="3" id="KW-1185">Reference proteome</keyword>
<dbReference type="GO" id="GO:0051213">
    <property type="term" value="F:dioxygenase activity"/>
    <property type="evidence" value="ECO:0007669"/>
    <property type="project" value="UniProtKB-KW"/>
</dbReference>
<dbReference type="PROSITE" id="PS51819">
    <property type="entry name" value="VOC"/>
    <property type="match status" value="1"/>
</dbReference>
<dbReference type="Gene3D" id="3.10.180.10">
    <property type="entry name" value="2,3-Dihydroxybiphenyl 1,2-Dioxygenase, domain 1"/>
    <property type="match status" value="1"/>
</dbReference>
<dbReference type="InterPro" id="IPR037523">
    <property type="entry name" value="VOC_core"/>
</dbReference>
<dbReference type="InterPro" id="IPR050383">
    <property type="entry name" value="GlyoxalaseI/FosfomycinResist"/>
</dbReference>
<name>A0A327XG20_9RHOB</name>
<dbReference type="OrthoDB" id="9803142at2"/>
<sequence length="177" mass="20178">MTVNGLHHVAYRCRDAKETTEFYKKYVDLDLTIAVAENKVPSTGEWSPHVHIFLEMGDGSFLAFFELPESPDMQMDTNTPDWVQHLALKVADMETLEQYKKRLVDGGIEVVGPADHKICQSIYFFDPNGHRIELAVDTTTPEMARELGRRAKPMLDEWSKTKRAPDVDELMHSNARG</sequence>
<organism evidence="2 3">
    <name type="scientific">Salipiger aestuarii</name>
    <dbReference type="NCBI Taxonomy" id="568098"/>
    <lineage>
        <taxon>Bacteria</taxon>
        <taxon>Pseudomonadati</taxon>
        <taxon>Pseudomonadota</taxon>
        <taxon>Alphaproteobacteria</taxon>
        <taxon>Rhodobacterales</taxon>
        <taxon>Roseobacteraceae</taxon>
        <taxon>Salipiger</taxon>
    </lineage>
</organism>
<dbReference type="RefSeq" id="WP_009502709.1">
    <property type="nucleotide sequence ID" value="NZ_LIGK01000134.1"/>
</dbReference>
<dbReference type="PANTHER" id="PTHR21366">
    <property type="entry name" value="GLYOXALASE FAMILY PROTEIN"/>
    <property type="match status" value="1"/>
</dbReference>
<keyword evidence="2" id="KW-0560">Oxidoreductase</keyword>
<proteinExistence type="predicted"/>
<dbReference type="SUPFAM" id="SSF54593">
    <property type="entry name" value="Glyoxalase/Bleomycin resistance protein/Dihydroxybiphenyl dioxygenase"/>
    <property type="match status" value="1"/>
</dbReference>
<keyword evidence="2" id="KW-0456">Lyase</keyword>
<reference evidence="2 3" key="1">
    <citation type="submission" date="2018-06" db="EMBL/GenBank/DDBJ databases">
        <title>Genomic Encyclopedia of Archaeal and Bacterial Type Strains, Phase II (KMG-II): from individual species to whole genera.</title>
        <authorList>
            <person name="Goeker M."/>
        </authorList>
    </citation>
    <scope>NUCLEOTIDE SEQUENCE [LARGE SCALE GENOMIC DNA]</scope>
    <source>
        <strain evidence="2 3">DSM 22011</strain>
    </source>
</reference>
<feature type="domain" description="VOC" evidence="1">
    <location>
        <begin position="5"/>
        <end position="137"/>
    </location>
</feature>
<accession>A0A327XG20</accession>